<dbReference type="EMBL" id="SDHW01000007">
    <property type="protein sequence ID" value="RXK57996.1"/>
    <property type="molecule type" value="Genomic_DNA"/>
</dbReference>
<protein>
    <submittedName>
        <fullName evidence="1">Uncharacterized protein</fullName>
    </submittedName>
</protein>
<evidence type="ECO:0000313" key="1">
    <source>
        <dbReference type="EMBL" id="RXK57996.1"/>
    </source>
</evidence>
<dbReference type="OrthoDB" id="641332at2"/>
<gene>
    <name evidence="1" type="ORF">ESA94_18440</name>
</gene>
<comment type="caution">
    <text evidence="1">The sequence shown here is derived from an EMBL/GenBank/DDBJ whole genome shotgun (WGS) entry which is preliminary data.</text>
</comment>
<dbReference type="AlphaFoldDB" id="A0A4Q1CE50"/>
<proteinExistence type="predicted"/>
<keyword evidence="2" id="KW-1185">Reference proteome</keyword>
<sequence>MKKYLTGIFAAGLLLTACEKKVAPVDEYYVTVEYNKVSAKDLTGDIELNPKDSIYLNFTISSPNDMAYIEIQKNGTRIDTFQLNTPEKRRSFSAIKGYRVDSAAGNYTYRVMARSARGIYMGDGGKELNVTVKPDFYFWSYRILQVPDSVTQTNKCYYSTKDGKIYSYADGPGNSSSIDFGFYWDTTGRGTASTTDDLKHTLYALNAPQSQIAFNDVSQSSWTKNATLLKKMPSSINFVTNLTSAGAIQTLIGGNMTSGTASKISTVSTASGSNVIGFKTVSGKFGAILIRYVNGDSPNKTTQIEVDVKVQK</sequence>
<accession>A0A4Q1CE50</accession>
<dbReference type="RefSeq" id="WP_129132426.1">
    <property type="nucleotide sequence ID" value="NZ_SDHW01000007.1"/>
</dbReference>
<organism evidence="1 2">
    <name type="scientific">Lacibacter luteus</name>
    <dbReference type="NCBI Taxonomy" id="2508719"/>
    <lineage>
        <taxon>Bacteria</taxon>
        <taxon>Pseudomonadati</taxon>
        <taxon>Bacteroidota</taxon>
        <taxon>Chitinophagia</taxon>
        <taxon>Chitinophagales</taxon>
        <taxon>Chitinophagaceae</taxon>
        <taxon>Lacibacter</taxon>
    </lineage>
</organism>
<dbReference type="Proteomes" id="UP000290204">
    <property type="component" value="Unassembled WGS sequence"/>
</dbReference>
<evidence type="ECO:0000313" key="2">
    <source>
        <dbReference type="Proteomes" id="UP000290204"/>
    </source>
</evidence>
<name>A0A4Q1CE50_9BACT</name>
<dbReference type="PROSITE" id="PS51257">
    <property type="entry name" value="PROKAR_LIPOPROTEIN"/>
    <property type="match status" value="1"/>
</dbReference>
<reference evidence="1 2" key="1">
    <citation type="submission" date="2019-01" db="EMBL/GenBank/DDBJ databases">
        <title>Lacibacter sp. strain TTM-7.</title>
        <authorList>
            <person name="Chen W.-M."/>
        </authorList>
    </citation>
    <scope>NUCLEOTIDE SEQUENCE [LARGE SCALE GENOMIC DNA]</scope>
    <source>
        <strain evidence="1 2">TTM-7</strain>
    </source>
</reference>